<feature type="transmembrane region" description="Helical" evidence="1">
    <location>
        <begin position="74"/>
        <end position="95"/>
    </location>
</feature>
<keyword evidence="1" id="KW-0472">Membrane</keyword>
<evidence type="ECO:0000256" key="1">
    <source>
        <dbReference type="SAM" id="Phobius"/>
    </source>
</evidence>
<sequence>IPTSLARLEPSPSQRPAEPLGQLHLKAFRSQLSEPLEPERRQEVGSLSLYSPLVYAPQAAAIAFGRALGCSALALLYLGRLANLAAWALLSALAIRIAPARGWAFALLFLTPMAVFQAASLSADNPTNAIALLFVASCLRAAFAPAAAFERREAGAIIAAGLALGLAKPGYWALGALVLLIPGRRFDTSARRWQYSAAVLAAVLLPSIFWQLSVDAAQPYTLTLEANPRAQLEGILSAPFA</sequence>
<feature type="transmembrane region" description="Helical" evidence="1">
    <location>
        <begin position="129"/>
        <end position="149"/>
    </location>
</feature>
<evidence type="ECO:0000313" key="2">
    <source>
        <dbReference type="EMBL" id="GAG31983.1"/>
    </source>
</evidence>
<dbReference type="InterPro" id="IPR018674">
    <property type="entry name" value="DUF2142_membrane"/>
</dbReference>
<feature type="non-terminal residue" evidence="2">
    <location>
        <position position="1"/>
    </location>
</feature>
<protein>
    <recommendedName>
        <fullName evidence="3">Glycosyltransferase RgtA/B/C/D-like domain-containing protein</fullName>
    </recommendedName>
</protein>
<dbReference type="EMBL" id="BARS01049349">
    <property type="protein sequence ID" value="GAG31983.1"/>
    <property type="molecule type" value="Genomic_DNA"/>
</dbReference>
<feature type="transmembrane region" description="Helical" evidence="1">
    <location>
        <begin position="193"/>
        <end position="212"/>
    </location>
</feature>
<keyword evidence="1" id="KW-1133">Transmembrane helix</keyword>
<feature type="transmembrane region" description="Helical" evidence="1">
    <location>
        <begin position="156"/>
        <end position="181"/>
    </location>
</feature>
<dbReference type="Pfam" id="PF09913">
    <property type="entry name" value="DUF2142"/>
    <property type="match status" value="1"/>
</dbReference>
<keyword evidence="1" id="KW-0812">Transmembrane</keyword>
<name>X0X5S9_9ZZZZ</name>
<organism evidence="2">
    <name type="scientific">marine sediment metagenome</name>
    <dbReference type="NCBI Taxonomy" id="412755"/>
    <lineage>
        <taxon>unclassified sequences</taxon>
        <taxon>metagenomes</taxon>
        <taxon>ecological metagenomes</taxon>
    </lineage>
</organism>
<accession>X0X5S9</accession>
<feature type="transmembrane region" description="Helical" evidence="1">
    <location>
        <begin position="102"/>
        <end position="123"/>
    </location>
</feature>
<dbReference type="AlphaFoldDB" id="X0X5S9"/>
<proteinExistence type="predicted"/>
<gene>
    <name evidence="2" type="ORF">S01H1_73826</name>
</gene>
<feature type="non-terminal residue" evidence="2">
    <location>
        <position position="241"/>
    </location>
</feature>
<evidence type="ECO:0008006" key="3">
    <source>
        <dbReference type="Google" id="ProtNLM"/>
    </source>
</evidence>
<comment type="caution">
    <text evidence="2">The sequence shown here is derived from an EMBL/GenBank/DDBJ whole genome shotgun (WGS) entry which is preliminary data.</text>
</comment>
<reference evidence="2" key="1">
    <citation type="journal article" date="2014" name="Front. Microbiol.">
        <title>High frequency of phylogenetically diverse reductive dehalogenase-homologous genes in deep subseafloor sedimentary metagenomes.</title>
        <authorList>
            <person name="Kawai M."/>
            <person name="Futagami T."/>
            <person name="Toyoda A."/>
            <person name="Takaki Y."/>
            <person name="Nishi S."/>
            <person name="Hori S."/>
            <person name="Arai W."/>
            <person name="Tsubouchi T."/>
            <person name="Morono Y."/>
            <person name="Uchiyama I."/>
            <person name="Ito T."/>
            <person name="Fujiyama A."/>
            <person name="Inagaki F."/>
            <person name="Takami H."/>
        </authorList>
    </citation>
    <scope>NUCLEOTIDE SEQUENCE</scope>
    <source>
        <strain evidence="2">Expedition CK06-06</strain>
    </source>
</reference>